<comment type="caution">
    <text evidence="3">The sequence shown here is derived from an EMBL/GenBank/DDBJ whole genome shotgun (WGS) entry which is preliminary data.</text>
</comment>
<evidence type="ECO:0000259" key="2">
    <source>
        <dbReference type="PROSITE" id="PS50994"/>
    </source>
</evidence>
<dbReference type="Gene3D" id="3.30.420.10">
    <property type="entry name" value="Ribonuclease H-like superfamily/Ribonuclease H"/>
    <property type="match status" value="1"/>
</dbReference>
<gene>
    <name evidence="3" type="ORF">AVEN_212764_1</name>
</gene>
<dbReference type="InterPro" id="IPR021109">
    <property type="entry name" value="Peptidase_aspartic_dom_sf"/>
</dbReference>
<protein>
    <recommendedName>
        <fullName evidence="2">Integrase catalytic domain-containing protein</fullName>
    </recommendedName>
</protein>
<dbReference type="InterPro" id="IPR008042">
    <property type="entry name" value="Retrotrans_Pao"/>
</dbReference>
<organism evidence="3 4">
    <name type="scientific">Araneus ventricosus</name>
    <name type="common">Orbweaver spider</name>
    <name type="synonym">Epeira ventricosa</name>
    <dbReference type="NCBI Taxonomy" id="182803"/>
    <lineage>
        <taxon>Eukaryota</taxon>
        <taxon>Metazoa</taxon>
        <taxon>Ecdysozoa</taxon>
        <taxon>Arthropoda</taxon>
        <taxon>Chelicerata</taxon>
        <taxon>Arachnida</taxon>
        <taxon>Araneae</taxon>
        <taxon>Araneomorphae</taxon>
        <taxon>Entelegynae</taxon>
        <taxon>Araneoidea</taxon>
        <taxon>Araneidae</taxon>
        <taxon>Araneus</taxon>
    </lineage>
</organism>
<dbReference type="SUPFAM" id="SSF53098">
    <property type="entry name" value="Ribonuclease H-like"/>
    <property type="match status" value="1"/>
</dbReference>
<dbReference type="Proteomes" id="UP000499080">
    <property type="component" value="Unassembled WGS sequence"/>
</dbReference>
<reference evidence="3 4" key="1">
    <citation type="journal article" date="2019" name="Sci. Rep.">
        <title>Orb-weaving spider Araneus ventricosus genome elucidates the spidroin gene catalogue.</title>
        <authorList>
            <person name="Kono N."/>
            <person name="Nakamura H."/>
            <person name="Ohtoshi R."/>
            <person name="Moran D.A.P."/>
            <person name="Shinohara A."/>
            <person name="Yoshida Y."/>
            <person name="Fujiwara M."/>
            <person name="Mori M."/>
            <person name="Tomita M."/>
            <person name="Arakawa K."/>
        </authorList>
    </citation>
    <scope>NUCLEOTIDE SEQUENCE [LARGE SCALE GENOMIC DNA]</scope>
</reference>
<dbReference type="GO" id="GO:0015074">
    <property type="term" value="P:DNA integration"/>
    <property type="evidence" value="ECO:0007669"/>
    <property type="project" value="InterPro"/>
</dbReference>
<dbReference type="AlphaFoldDB" id="A0A4Y2TIQ0"/>
<proteinExistence type="predicted"/>
<accession>A0A4Y2TIQ0</accession>
<dbReference type="Pfam" id="PF05380">
    <property type="entry name" value="Peptidase_A17"/>
    <property type="match status" value="1"/>
</dbReference>
<feature type="compositionally biased region" description="Acidic residues" evidence="1">
    <location>
        <begin position="413"/>
        <end position="427"/>
    </location>
</feature>
<dbReference type="EMBL" id="BGPR01028266">
    <property type="protein sequence ID" value="GBN99326.1"/>
    <property type="molecule type" value="Genomic_DNA"/>
</dbReference>
<dbReference type="Gene3D" id="2.40.70.10">
    <property type="entry name" value="Acid Proteases"/>
    <property type="match status" value="1"/>
</dbReference>
<keyword evidence="4" id="KW-1185">Reference proteome</keyword>
<evidence type="ECO:0000256" key="1">
    <source>
        <dbReference type="SAM" id="MobiDB-lite"/>
    </source>
</evidence>
<feature type="compositionally biased region" description="Basic and acidic residues" evidence="1">
    <location>
        <begin position="403"/>
        <end position="412"/>
    </location>
</feature>
<dbReference type="InterPro" id="IPR012337">
    <property type="entry name" value="RNaseH-like_sf"/>
</dbReference>
<dbReference type="InterPro" id="IPR036397">
    <property type="entry name" value="RNaseH_sf"/>
</dbReference>
<dbReference type="GO" id="GO:0003676">
    <property type="term" value="F:nucleic acid binding"/>
    <property type="evidence" value="ECO:0007669"/>
    <property type="project" value="InterPro"/>
</dbReference>
<evidence type="ECO:0000313" key="3">
    <source>
        <dbReference type="EMBL" id="GBN99326.1"/>
    </source>
</evidence>
<evidence type="ECO:0000313" key="4">
    <source>
        <dbReference type="Proteomes" id="UP000499080"/>
    </source>
</evidence>
<feature type="region of interest" description="Disordered" evidence="1">
    <location>
        <begin position="403"/>
        <end position="427"/>
    </location>
</feature>
<name>A0A4Y2TIQ0_ARAVE</name>
<feature type="domain" description="Integrase catalytic" evidence="2">
    <location>
        <begin position="780"/>
        <end position="960"/>
    </location>
</feature>
<dbReference type="PROSITE" id="PS50994">
    <property type="entry name" value="INTEGRASE"/>
    <property type="match status" value="1"/>
</dbReference>
<dbReference type="PANTHER" id="PTHR47331">
    <property type="entry name" value="PHD-TYPE DOMAIN-CONTAINING PROTEIN"/>
    <property type="match status" value="1"/>
</dbReference>
<dbReference type="InterPro" id="IPR001584">
    <property type="entry name" value="Integrase_cat-core"/>
</dbReference>
<dbReference type="OrthoDB" id="6565737at2759"/>
<sequence length="1024" mass="117804">MCTAASLLSTSATVEKLCVFCNGKHESTKCFKAQRMSYSEKTKILKDKGYCFKCLKAGYRVAKCRCFVKYMICDKMHYAIMCTESNKHVTKPTSNNSEKEIKEQNKSVNMASISNTPQVLLQTLKVKIKGKNCSLTVRAMHDSGSQKSYIRKEITSVLGLTPLRQQLLSHALFGGERINEELHNVYKIELGSLDGNFNCNFDVVDKDVICNDVPSVSYDPWIDELKSMNIQMFDIEDNLGPIDVLIGADVAGRLFTGKRRVLSSGLVAMESYLGWTIMGKTNLPSEKEDTAMMIISMFVREATISDLFSLEVLGISDPAEMKPKGSISAEEEIEEAEFDSDSRDLTDDDRIHAPEAHEKESTSFEDERKEQLIAETLEGSENEELQIPEGSNEEMIRLGIVDKESITEKEETTSEEELEKKEDEEEKIDTIPDERKLLEEIVEELKSETDRHGLTEEERHQILDEIEQHTEIPKIPRDSVKTITIPRLELLAATVGARLCRSVLSALQWDNVKQHYWTDSTTMLGWIQRKELWSFFVNNRVQEIRKLTDPTLWELLPGAQNPADLPSRGCSAHQLSCNRWWEGPKWLLQTQENWPVTKPVFDEQSVLKERRKTNPTSKSLPFVCSLNQTENNESSSTDKKEDSISRYYYYFSSYDRLLRMAAWMKRFIFNCRNSTSRITGELSHQEIKQAELKIVKMIQDEYFIHEVNRKKLNFLTTYKDGEGILRVKTKITYRKDSEDFKNPIILPSHHQVVERFIMTEHKKNSHAGLQMLLNILQNRIKDVAVFEIIGFDLAGPLYLKGGSKAWICIYTCAVFRAVHLELLSSLTTEAFLQSFRRFIARRGRPSIVYCDNGSNFIGASNYLKSVNWTENAQFSSIRRIQWLFNPPTASWWGGFWERLVGVMKQILRRVLGKAFLCYEEMATVLCDTESVINSRPLSHVSERDSELIPSSPNSLLQDFRQIGVPDLDQVDEVVLNKRIKYRQQLITDIRKRFRSEYLGLLIQRNEHMDEKLNLAKLCSLEVIM</sequence>